<dbReference type="InterPro" id="IPR019617">
    <property type="entry name" value="DUF2489"/>
</dbReference>
<keyword evidence="1" id="KW-0472">Membrane</keyword>
<name>A0A1G7JJ51_9GAMM</name>
<evidence type="ECO:0000313" key="3">
    <source>
        <dbReference type="EMBL" id="SDF24941.1"/>
    </source>
</evidence>
<sequence>MIPARVAATRNSRSATVPDYLLILLAAVVVIALAVYAAQLWRTVWARQRQQAEVLNSQRQRLHDDLRVLASSLLDGQLPLIEGAIRIKVLLDNYDSSLSLAPQTQVFQQLYDATVDVPTHENWKALSRDERRHHEARFAELSEAHDQQAREAARWLLDEGLASRL</sequence>
<dbReference type="Proteomes" id="UP000243378">
    <property type="component" value="Unassembled WGS sequence"/>
</dbReference>
<accession>A0A1G7JJ51</accession>
<dbReference type="Pfam" id="PF10675">
    <property type="entry name" value="DUF2489"/>
    <property type="match status" value="1"/>
</dbReference>
<evidence type="ECO:0000313" key="4">
    <source>
        <dbReference type="Proteomes" id="UP000243378"/>
    </source>
</evidence>
<evidence type="ECO:0000259" key="2">
    <source>
        <dbReference type="Pfam" id="PF10675"/>
    </source>
</evidence>
<dbReference type="AlphaFoldDB" id="A0A1G7JJ51"/>
<keyword evidence="1" id="KW-0812">Transmembrane</keyword>
<proteinExistence type="predicted"/>
<feature type="transmembrane region" description="Helical" evidence="1">
    <location>
        <begin position="20"/>
        <end position="41"/>
    </location>
</feature>
<protein>
    <recommendedName>
        <fullName evidence="2">DUF2489 domain-containing protein</fullName>
    </recommendedName>
</protein>
<feature type="domain" description="DUF2489" evidence="2">
    <location>
        <begin position="30"/>
        <end position="156"/>
    </location>
</feature>
<gene>
    <name evidence="3" type="ORF">SAMN05216381_1144</name>
</gene>
<reference evidence="3 4" key="1">
    <citation type="submission" date="2016-10" db="EMBL/GenBank/DDBJ databases">
        <authorList>
            <person name="de Groot N.N."/>
        </authorList>
    </citation>
    <scope>NUCLEOTIDE SEQUENCE [LARGE SCALE GENOMIC DNA]</scope>
    <source>
        <strain evidence="3 4">LMG 25475</strain>
    </source>
</reference>
<dbReference type="OrthoDB" id="5740155at2"/>
<dbReference type="EMBL" id="FNBM01000002">
    <property type="protein sequence ID" value="SDF24941.1"/>
    <property type="molecule type" value="Genomic_DNA"/>
</dbReference>
<keyword evidence="1" id="KW-1133">Transmembrane helix</keyword>
<organism evidence="3 4">
    <name type="scientific">Phytopseudomonas seleniipraecipitans</name>
    <dbReference type="NCBI Taxonomy" id="640205"/>
    <lineage>
        <taxon>Bacteria</taxon>
        <taxon>Pseudomonadati</taxon>
        <taxon>Pseudomonadota</taxon>
        <taxon>Gammaproteobacteria</taxon>
        <taxon>Pseudomonadales</taxon>
        <taxon>Pseudomonadaceae</taxon>
        <taxon>Phytopseudomonas</taxon>
    </lineage>
</organism>
<evidence type="ECO:0000256" key="1">
    <source>
        <dbReference type="SAM" id="Phobius"/>
    </source>
</evidence>
<dbReference type="STRING" id="640205.SAMN05216381_1144"/>